<evidence type="ECO:0000313" key="1">
    <source>
        <dbReference type="EMBL" id="OHU51483.1"/>
    </source>
</evidence>
<organism evidence="1 2">
    <name type="scientific">Mycobacteroides chelonae</name>
    <name type="common">Mycobacterium chelonae</name>
    <dbReference type="NCBI Taxonomy" id="1774"/>
    <lineage>
        <taxon>Bacteria</taxon>
        <taxon>Bacillati</taxon>
        <taxon>Actinomycetota</taxon>
        <taxon>Actinomycetes</taxon>
        <taxon>Mycobacteriales</taxon>
        <taxon>Mycobacteriaceae</taxon>
        <taxon>Mycobacteroides</taxon>
    </lineage>
</organism>
<dbReference type="Proteomes" id="UP000180043">
    <property type="component" value="Unassembled WGS sequence"/>
</dbReference>
<accession>A0A1S1LJG4</accession>
<dbReference type="RefSeq" id="WP_070947699.1">
    <property type="nucleotide sequence ID" value="NZ_MLIQ01000023.1"/>
</dbReference>
<proteinExistence type="predicted"/>
<gene>
    <name evidence="1" type="ORF">BKG82_23080</name>
</gene>
<dbReference type="EMBL" id="MLIQ01000023">
    <property type="protein sequence ID" value="OHU51483.1"/>
    <property type="molecule type" value="Genomic_DNA"/>
</dbReference>
<dbReference type="AlphaFoldDB" id="A0A1S1LJG4"/>
<protein>
    <submittedName>
        <fullName evidence="1">Uncharacterized protein</fullName>
    </submittedName>
</protein>
<sequence length="85" mass="9309">MSDPAIEAVRRMSTAAPDEPISFNEAGRLIAAAREALKPIREKWEELYAASEDGDSDSEGNWDGGMLHVLDLLAPLIFPSEELKP</sequence>
<comment type="caution">
    <text evidence="1">The sequence shown here is derived from an EMBL/GenBank/DDBJ whole genome shotgun (WGS) entry which is preliminary data.</text>
</comment>
<reference evidence="1 2" key="1">
    <citation type="submission" date="2016-10" db="EMBL/GenBank/DDBJ databases">
        <title>Evaluation of Human, Veterinary and Environmental Mycobacterium chelonae Isolates by Core Genome Phylogenomic Analysis, Targeted Gene Comparison, and Anti-microbial Susceptibility Patterns: A Tale of Mistaken Identities.</title>
        <authorList>
            <person name="Fogelson S.B."/>
            <person name="Camus A.C."/>
            <person name="Lorenz W."/>
            <person name="Vasireddy R."/>
            <person name="Vasireddy S."/>
            <person name="Smith T."/>
            <person name="Brown-Elliott B.A."/>
            <person name="Wallace R.J.Jr."/>
            <person name="Hasan N.A."/>
            <person name="Reischl U."/>
            <person name="Sanchez S."/>
        </authorList>
    </citation>
    <scope>NUCLEOTIDE SEQUENCE [LARGE SCALE GENOMIC DNA]</scope>
    <source>
        <strain evidence="1 2">15515</strain>
    </source>
</reference>
<evidence type="ECO:0000313" key="2">
    <source>
        <dbReference type="Proteomes" id="UP000180043"/>
    </source>
</evidence>
<name>A0A1S1LJG4_MYCCH</name>